<gene>
    <name evidence="2" type="ORF">BJ998_004401</name>
</gene>
<sequence>MIVRSGLALALMATSAFGVAGQASAATQSQPAAPTAARSTNVVLASNVGCLLARDITRLDRGRWTIDPPAIISSKGRGTWETESRLPLTGTEGTVTYLTTECADPALNYKTVRVHWKNPYVGKNEYDANGTDPALRVTWTEDGGKHAHVVFTLDSAT</sequence>
<dbReference type="Gene3D" id="2.60.270.50">
    <property type="match status" value="1"/>
</dbReference>
<dbReference type="RefSeq" id="WP_184864386.1">
    <property type="nucleotide sequence ID" value="NZ_JACHIR010000001.1"/>
</dbReference>
<keyword evidence="1" id="KW-0732">Signal</keyword>
<evidence type="ECO:0000313" key="2">
    <source>
        <dbReference type="EMBL" id="MBB5893205.1"/>
    </source>
</evidence>
<feature type="signal peptide" evidence="1">
    <location>
        <begin position="1"/>
        <end position="25"/>
    </location>
</feature>
<dbReference type="Proteomes" id="UP000585638">
    <property type="component" value="Unassembled WGS sequence"/>
</dbReference>
<keyword evidence="3" id="KW-1185">Reference proteome</keyword>
<accession>A0A7W9KIH2</accession>
<protein>
    <recommendedName>
        <fullName evidence="4">Secreted protein</fullName>
    </recommendedName>
</protein>
<organism evidence="2 3">
    <name type="scientific">Kutzneria kofuensis</name>
    <dbReference type="NCBI Taxonomy" id="103725"/>
    <lineage>
        <taxon>Bacteria</taxon>
        <taxon>Bacillati</taxon>
        <taxon>Actinomycetota</taxon>
        <taxon>Actinomycetes</taxon>
        <taxon>Pseudonocardiales</taxon>
        <taxon>Pseudonocardiaceae</taxon>
        <taxon>Kutzneria</taxon>
    </lineage>
</organism>
<evidence type="ECO:0000256" key="1">
    <source>
        <dbReference type="SAM" id="SignalP"/>
    </source>
</evidence>
<name>A0A7W9KIH2_9PSEU</name>
<evidence type="ECO:0000313" key="3">
    <source>
        <dbReference type="Proteomes" id="UP000585638"/>
    </source>
</evidence>
<feature type="chain" id="PRO_5031118372" description="Secreted protein" evidence="1">
    <location>
        <begin position="26"/>
        <end position="157"/>
    </location>
</feature>
<proteinExistence type="predicted"/>
<reference evidence="2 3" key="1">
    <citation type="submission" date="2020-08" db="EMBL/GenBank/DDBJ databases">
        <title>Sequencing the genomes of 1000 actinobacteria strains.</title>
        <authorList>
            <person name="Klenk H.-P."/>
        </authorList>
    </citation>
    <scope>NUCLEOTIDE SEQUENCE [LARGE SCALE GENOMIC DNA]</scope>
    <source>
        <strain evidence="2 3">DSM 43851</strain>
    </source>
</reference>
<comment type="caution">
    <text evidence="2">The sequence shown here is derived from an EMBL/GenBank/DDBJ whole genome shotgun (WGS) entry which is preliminary data.</text>
</comment>
<evidence type="ECO:0008006" key="4">
    <source>
        <dbReference type="Google" id="ProtNLM"/>
    </source>
</evidence>
<dbReference type="AlphaFoldDB" id="A0A7W9KIH2"/>
<dbReference type="EMBL" id="JACHIR010000001">
    <property type="protein sequence ID" value="MBB5893205.1"/>
    <property type="molecule type" value="Genomic_DNA"/>
</dbReference>